<keyword evidence="2" id="KW-0238">DNA-binding</keyword>
<accession>A0A7S8C4Z8</accession>
<dbReference type="PANTHER" id="PTHR30154:SF0">
    <property type="entry name" value="LEUCINE-RESPONSIVE REGULATORY PROTEIN"/>
    <property type="match status" value="1"/>
</dbReference>
<dbReference type="Pfam" id="PF13412">
    <property type="entry name" value="HTH_24"/>
    <property type="match status" value="1"/>
</dbReference>
<evidence type="ECO:0000313" key="7">
    <source>
        <dbReference type="Proteomes" id="UP000593594"/>
    </source>
</evidence>
<dbReference type="RefSeq" id="WP_213160889.1">
    <property type="nucleotide sequence ID" value="NZ_CP058214.1"/>
</dbReference>
<dbReference type="Gene3D" id="1.10.10.10">
    <property type="entry name" value="Winged helix-like DNA-binding domain superfamily/Winged helix DNA-binding domain"/>
    <property type="match status" value="1"/>
</dbReference>
<sequence>MKEHKLDATDLRILQEVQKNGRITIAELSRRVHLTKTPCAERLRRMEKAGVVSGYFARLDPSILDVAHLAMVQVQLKGTTSDELEAFNRAVARVPEIQSCHMIAGGYDYLLKVRTRDIESYRRVLGAVISRLPGVLQTHTYVVMETVKDELTLALPGA</sequence>
<dbReference type="InterPro" id="IPR011008">
    <property type="entry name" value="Dimeric_a/b-barrel"/>
</dbReference>
<dbReference type="InterPro" id="IPR036390">
    <property type="entry name" value="WH_DNA-bd_sf"/>
</dbReference>
<keyword evidence="4" id="KW-0804">Transcription</keyword>
<dbReference type="KEGG" id="kmn:HW532_12960"/>
<evidence type="ECO:0000256" key="1">
    <source>
        <dbReference type="ARBA" id="ARBA00023015"/>
    </source>
</evidence>
<evidence type="ECO:0000256" key="3">
    <source>
        <dbReference type="ARBA" id="ARBA00023159"/>
    </source>
</evidence>
<dbReference type="GO" id="GO:0006355">
    <property type="term" value="P:regulation of DNA-templated transcription"/>
    <property type="evidence" value="ECO:0007669"/>
    <property type="project" value="UniProtKB-ARBA"/>
</dbReference>
<name>A0A7S8C4Z8_9HYPH</name>
<proteinExistence type="predicted"/>
<dbReference type="InterPro" id="IPR036388">
    <property type="entry name" value="WH-like_DNA-bd_sf"/>
</dbReference>
<evidence type="ECO:0000259" key="5">
    <source>
        <dbReference type="PROSITE" id="PS50956"/>
    </source>
</evidence>
<dbReference type="GO" id="GO:0043201">
    <property type="term" value="P:response to L-leucine"/>
    <property type="evidence" value="ECO:0007669"/>
    <property type="project" value="TreeGrafter"/>
</dbReference>
<keyword evidence="1" id="KW-0805">Transcription regulation</keyword>
<dbReference type="CDD" id="cd00090">
    <property type="entry name" value="HTH_ARSR"/>
    <property type="match status" value="1"/>
</dbReference>
<dbReference type="GO" id="GO:0005829">
    <property type="term" value="C:cytosol"/>
    <property type="evidence" value="ECO:0007669"/>
    <property type="project" value="TreeGrafter"/>
</dbReference>
<dbReference type="AlphaFoldDB" id="A0A7S8C4Z8"/>
<dbReference type="GO" id="GO:0043565">
    <property type="term" value="F:sequence-specific DNA binding"/>
    <property type="evidence" value="ECO:0007669"/>
    <property type="project" value="InterPro"/>
</dbReference>
<dbReference type="InterPro" id="IPR019887">
    <property type="entry name" value="Tscrpt_reg_AsnC/Lrp_C"/>
</dbReference>
<dbReference type="InterPro" id="IPR000485">
    <property type="entry name" value="AsnC-type_HTH_dom"/>
</dbReference>
<organism evidence="6 7">
    <name type="scientific">Kaustia mangrovi</name>
    <dbReference type="NCBI Taxonomy" id="2593653"/>
    <lineage>
        <taxon>Bacteria</taxon>
        <taxon>Pseudomonadati</taxon>
        <taxon>Pseudomonadota</taxon>
        <taxon>Alphaproteobacteria</taxon>
        <taxon>Hyphomicrobiales</taxon>
        <taxon>Parvibaculaceae</taxon>
        <taxon>Kaustia</taxon>
    </lineage>
</organism>
<keyword evidence="7" id="KW-1185">Reference proteome</keyword>
<dbReference type="SMART" id="SM00344">
    <property type="entry name" value="HTH_ASNC"/>
    <property type="match status" value="1"/>
</dbReference>
<dbReference type="PANTHER" id="PTHR30154">
    <property type="entry name" value="LEUCINE-RESPONSIVE REGULATORY PROTEIN"/>
    <property type="match status" value="1"/>
</dbReference>
<evidence type="ECO:0000313" key="6">
    <source>
        <dbReference type="EMBL" id="QPC43525.1"/>
    </source>
</evidence>
<keyword evidence="3" id="KW-0010">Activator</keyword>
<dbReference type="InterPro" id="IPR019888">
    <property type="entry name" value="Tscrpt_reg_AsnC-like"/>
</dbReference>
<dbReference type="Gene3D" id="3.30.70.920">
    <property type="match status" value="1"/>
</dbReference>
<gene>
    <name evidence="6" type="ORF">HW532_12960</name>
</gene>
<reference evidence="6 7" key="1">
    <citation type="submission" date="2020-06" db="EMBL/GenBank/DDBJ databases">
        <title>Genome sequence of 2 isolates from Red Sea Mangroves.</title>
        <authorList>
            <person name="Sefrji F."/>
            <person name="Michoud G."/>
            <person name="Merlino G."/>
            <person name="Daffonchio D."/>
        </authorList>
    </citation>
    <scope>NUCLEOTIDE SEQUENCE [LARGE SCALE GENOMIC DNA]</scope>
    <source>
        <strain evidence="6 7">R1DC25</strain>
    </source>
</reference>
<evidence type="ECO:0000256" key="4">
    <source>
        <dbReference type="ARBA" id="ARBA00023163"/>
    </source>
</evidence>
<dbReference type="PRINTS" id="PR00033">
    <property type="entry name" value="HTHASNC"/>
</dbReference>
<dbReference type="InterPro" id="IPR011991">
    <property type="entry name" value="ArsR-like_HTH"/>
</dbReference>
<protein>
    <submittedName>
        <fullName evidence="6">Lrp/AsnC ligand binding domain-containing protein</fullName>
    </submittedName>
</protein>
<dbReference type="SUPFAM" id="SSF54909">
    <property type="entry name" value="Dimeric alpha+beta barrel"/>
    <property type="match status" value="1"/>
</dbReference>
<feature type="domain" description="HTH asnC-type" evidence="5">
    <location>
        <begin position="6"/>
        <end position="67"/>
    </location>
</feature>
<dbReference type="SUPFAM" id="SSF46785">
    <property type="entry name" value="Winged helix' DNA-binding domain"/>
    <property type="match status" value="1"/>
</dbReference>
<dbReference type="PROSITE" id="PS50956">
    <property type="entry name" value="HTH_ASNC_2"/>
    <property type="match status" value="1"/>
</dbReference>
<dbReference type="Proteomes" id="UP000593594">
    <property type="component" value="Chromosome"/>
</dbReference>
<dbReference type="GO" id="GO:0006524">
    <property type="term" value="P:alanine catabolic process"/>
    <property type="evidence" value="ECO:0007669"/>
    <property type="project" value="TreeGrafter"/>
</dbReference>
<dbReference type="Pfam" id="PF01037">
    <property type="entry name" value="AsnC_trans_reg"/>
    <property type="match status" value="1"/>
</dbReference>
<dbReference type="EMBL" id="CP058214">
    <property type="protein sequence ID" value="QPC43525.1"/>
    <property type="molecule type" value="Genomic_DNA"/>
</dbReference>
<evidence type="ECO:0000256" key="2">
    <source>
        <dbReference type="ARBA" id="ARBA00023125"/>
    </source>
</evidence>